<dbReference type="EMBL" id="JAUJYO010000012">
    <property type="protein sequence ID" value="KAK1302457.1"/>
    <property type="molecule type" value="Genomic_DNA"/>
</dbReference>
<gene>
    <name evidence="2" type="ORF">QJS10_CPB12g01019</name>
</gene>
<keyword evidence="3" id="KW-1185">Reference proteome</keyword>
<reference evidence="2" key="1">
    <citation type="journal article" date="2023" name="Nat. Commun.">
        <title>Diploid and tetraploid genomes of Acorus and the evolution of monocots.</title>
        <authorList>
            <person name="Ma L."/>
            <person name="Liu K.W."/>
            <person name="Li Z."/>
            <person name="Hsiao Y.Y."/>
            <person name="Qi Y."/>
            <person name="Fu T."/>
            <person name="Tang G.D."/>
            <person name="Zhang D."/>
            <person name="Sun W.H."/>
            <person name="Liu D.K."/>
            <person name="Li Y."/>
            <person name="Chen G.Z."/>
            <person name="Liu X.D."/>
            <person name="Liao X.Y."/>
            <person name="Jiang Y.T."/>
            <person name="Yu X."/>
            <person name="Hao Y."/>
            <person name="Huang J."/>
            <person name="Zhao X.W."/>
            <person name="Ke S."/>
            <person name="Chen Y.Y."/>
            <person name="Wu W.L."/>
            <person name="Hsu J.L."/>
            <person name="Lin Y.F."/>
            <person name="Huang M.D."/>
            <person name="Li C.Y."/>
            <person name="Huang L."/>
            <person name="Wang Z.W."/>
            <person name="Zhao X."/>
            <person name="Zhong W.Y."/>
            <person name="Peng D.H."/>
            <person name="Ahmad S."/>
            <person name="Lan S."/>
            <person name="Zhang J.S."/>
            <person name="Tsai W.C."/>
            <person name="Van de Peer Y."/>
            <person name="Liu Z.J."/>
        </authorList>
    </citation>
    <scope>NUCLEOTIDE SEQUENCE</scope>
    <source>
        <strain evidence="2">CP</strain>
    </source>
</reference>
<feature type="compositionally biased region" description="Polar residues" evidence="1">
    <location>
        <begin position="151"/>
        <end position="164"/>
    </location>
</feature>
<comment type="caution">
    <text evidence="2">The sequence shown here is derived from an EMBL/GenBank/DDBJ whole genome shotgun (WGS) entry which is preliminary data.</text>
</comment>
<organism evidence="2 3">
    <name type="scientific">Acorus calamus</name>
    <name type="common">Sweet flag</name>
    <dbReference type="NCBI Taxonomy" id="4465"/>
    <lineage>
        <taxon>Eukaryota</taxon>
        <taxon>Viridiplantae</taxon>
        <taxon>Streptophyta</taxon>
        <taxon>Embryophyta</taxon>
        <taxon>Tracheophyta</taxon>
        <taxon>Spermatophyta</taxon>
        <taxon>Magnoliopsida</taxon>
        <taxon>Liliopsida</taxon>
        <taxon>Acoraceae</taxon>
        <taxon>Acorus</taxon>
    </lineage>
</organism>
<dbReference type="Proteomes" id="UP001180020">
    <property type="component" value="Unassembled WGS sequence"/>
</dbReference>
<reference evidence="2" key="2">
    <citation type="submission" date="2023-06" db="EMBL/GenBank/DDBJ databases">
        <authorList>
            <person name="Ma L."/>
            <person name="Liu K.-W."/>
            <person name="Li Z."/>
            <person name="Hsiao Y.-Y."/>
            <person name="Qi Y."/>
            <person name="Fu T."/>
            <person name="Tang G."/>
            <person name="Zhang D."/>
            <person name="Sun W.-H."/>
            <person name="Liu D.-K."/>
            <person name="Li Y."/>
            <person name="Chen G.-Z."/>
            <person name="Liu X.-D."/>
            <person name="Liao X.-Y."/>
            <person name="Jiang Y.-T."/>
            <person name="Yu X."/>
            <person name="Hao Y."/>
            <person name="Huang J."/>
            <person name="Zhao X.-W."/>
            <person name="Ke S."/>
            <person name="Chen Y.-Y."/>
            <person name="Wu W.-L."/>
            <person name="Hsu J.-L."/>
            <person name="Lin Y.-F."/>
            <person name="Huang M.-D."/>
            <person name="Li C.-Y."/>
            <person name="Huang L."/>
            <person name="Wang Z.-W."/>
            <person name="Zhao X."/>
            <person name="Zhong W.-Y."/>
            <person name="Peng D.-H."/>
            <person name="Ahmad S."/>
            <person name="Lan S."/>
            <person name="Zhang J.-S."/>
            <person name="Tsai W.-C."/>
            <person name="Van De Peer Y."/>
            <person name="Liu Z.-J."/>
        </authorList>
    </citation>
    <scope>NUCLEOTIDE SEQUENCE</scope>
    <source>
        <strain evidence="2">CP</strain>
        <tissue evidence="2">Leaves</tissue>
    </source>
</reference>
<evidence type="ECO:0000313" key="3">
    <source>
        <dbReference type="Proteomes" id="UP001180020"/>
    </source>
</evidence>
<proteinExistence type="predicted"/>
<feature type="region of interest" description="Disordered" evidence="1">
    <location>
        <begin position="135"/>
        <end position="171"/>
    </location>
</feature>
<accession>A0AAV9DMJ0</accession>
<evidence type="ECO:0000313" key="2">
    <source>
        <dbReference type="EMBL" id="KAK1302457.1"/>
    </source>
</evidence>
<name>A0AAV9DMJ0_ACOCL</name>
<evidence type="ECO:0000256" key="1">
    <source>
        <dbReference type="SAM" id="MobiDB-lite"/>
    </source>
</evidence>
<dbReference type="AlphaFoldDB" id="A0AAV9DMJ0"/>
<protein>
    <submittedName>
        <fullName evidence="2">Uncharacterized protein</fullName>
    </submittedName>
</protein>
<sequence>MKDVAALPFNPTDVIASGATAPQTKEVENLKVPLVKRCHTKEPQNNDAIGAASKNEDSLGETKVVVVDPFLPSTEAVVVHLHEECCPKSRSITAKSVEEFFPPQFMFDTPLEHSKGEPIRLQVVLHPQKISTTSETIGLRQQFKRNKKASQHTSNSLLDSSGQSGDPKHNK</sequence>